<reference evidence="2" key="1">
    <citation type="submission" date="2019-12" db="EMBL/GenBank/DDBJ databases">
        <title>Genome sequencing and annotation of Brassica cretica.</title>
        <authorList>
            <person name="Studholme D.J."/>
            <person name="Sarris P."/>
        </authorList>
    </citation>
    <scope>NUCLEOTIDE SEQUENCE</scope>
    <source>
        <strain evidence="2">PFS-109/04</strain>
        <tissue evidence="2">Leaf</tissue>
    </source>
</reference>
<comment type="caution">
    <text evidence="2">The sequence shown here is derived from an EMBL/GenBank/DDBJ whole genome shotgun (WGS) entry which is preliminary data.</text>
</comment>
<organism evidence="2 3">
    <name type="scientific">Brassica cretica</name>
    <name type="common">Mustard</name>
    <dbReference type="NCBI Taxonomy" id="69181"/>
    <lineage>
        <taxon>Eukaryota</taxon>
        <taxon>Viridiplantae</taxon>
        <taxon>Streptophyta</taxon>
        <taxon>Embryophyta</taxon>
        <taxon>Tracheophyta</taxon>
        <taxon>Spermatophyta</taxon>
        <taxon>Magnoliopsida</taxon>
        <taxon>eudicotyledons</taxon>
        <taxon>Gunneridae</taxon>
        <taxon>Pentapetalae</taxon>
        <taxon>rosids</taxon>
        <taxon>malvids</taxon>
        <taxon>Brassicales</taxon>
        <taxon>Brassicaceae</taxon>
        <taxon>Brassiceae</taxon>
        <taxon>Brassica</taxon>
    </lineage>
</organism>
<accession>A0A8S9PLK1</accession>
<proteinExistence type="predicted"/>
<sequence>MLAEDGVNPDSNMLPFIADMEGKTYTFQGDNDNDDDTMQDGEPIPVEIESGGDGGNASSNAGTGPIGHSQKKTDVSSSRVVKKIFCYNMDRRLDDSSESDGADGVTNIVYKEIFEGLQDTKGKKPMWS</sequence>
<dbReference type="EMBL" id="QGKX02001347">
    <property type="protein sequence ID" value="KAF3524483.1"/>
    <property type="molecule type" value="Genomic_DNA"/>
</dbReference>
<protein>
    <submittedName>
        <fullName evidence="2">Uncharacterized protein</fullName>
    </submittedName>
</protein>
<gene>
    <name evidence="2" type="ORF">F2Q69_00048361</name>
</gene>
<dbReference type="AlphaFoldDB" id="A0A8S9PLK1"/>
<evidence type="ECO:0000256" key="1">
    <source>
        <dbReference type="SAM" id="MobiDB-lite"/>
    </source>
</evidence>
<evidence type="ECO:0000313" key="3">
    <source>
        <dbReference type="Proteomes" id="UP000712600"/>
    </source>
</evidence>
<evidence type="ECO:0000313" key="2">
    <source>
        <dbReference type="EMBL" id="KAF3524483.1"/>
    </source>
</evidence>
<name>A0A8S9PLK1_BRACR</name>
<feature type="region of interest" description="Disordered" evidence="1">
    <location>
        <begin position="24"/>
        <end position="75"/>
    </location>
</feature>
<dbReference type="Proteomes" id="UP000712600">
    <property type="component" value="Unassembled WGS sequence"/>
</dbReference>